<feature type="chain" id="PRO_5041423318" description="Secreted protein" evidence="1">
    <location>
        <begin position="30"/>
        <end position="83"/>
    </location>
</feature>
<accession>A0AA39JR19</accession>
<organism evidence="2 3">
    <name type="scientific">Armillaria borealis</name>
    <dbReference type="NCBI Taxonomy" id="47425"/>
    <lineage>
        <taxon>Eukaryota</taxon>
        <taxon>Fungi</taxon>
        <taxon>Dikarya</taxon>
        <taxon>Basidiomycota</taxon>
        <taxon>Agaricomycotina</taxon>
        <taxon>Agaricomycetes</taxon>
        <taxon>Agaricomycetidae</taxon>
        <taxon>Agaricales</taxon>
        <taxon>Marasmiineae</taxon>
        <taxon>Physalacriaceae</taxon>
        <taxon>Armillaria</taxon>
    </lineage>
</organism>
<evidence type="ECO:0008006" key="4">
    <source>
        <dbReference type="Google" id="ProtNLM"/>
    </source>
</evidence>
<comment type="caution">
    <text evidence="2">The sequence shown here is derived from an EMBL/GenBank/DDBJ whole genome shotgun (WGS) entry which is preliminary data.</text>
</comment>
<keyword evidence="3" id="KW-1185">Reference proteome</keyword>
<dbReference type="Proteomes" id="UP001175226">
    <property type="component" value="Unassembled WGS sequence"/>
</dbReference>
<gene>
    <name evidence="2" type="ORF">EV421DRAFT_299318</name>
</gene>
<dbReference type="AlphaFoldDB" id="A0AA39JR19"/>
<reference evidence="2" key="1">
    <citation type="submission" date="2023-06" db="EMBL/GenBank/DDBJ databases">
        <authorList>
            <consortium name="Lawrence Berkeley National Laboratory"/>
            <person name="Ahrendt S."/>
            <person name="Sahu N."/>
            <person name="Indic B."/>
            <person name="Wong-Bajracharya J."/>
            <person name="Merenyi Z."/>
            <person name="Ke H.-M."/>
            <person name="Monk M."/>
            <person name="Kocsube S."/>
            <person name="Drula E."/>
            <person name="Lipzen A."/>
            <person name="Balint B."/>
            <person name="Henrissat B."/>
            <person name="Andreopoulos B."/>
            <person name="Martin F.M."/>
            <person name="Harder C.B."/>
            <person name="Rigling D."/>
            <person name="Ford K.L."/>
            <person name="Foster G.D."/>
            <person name="Pangilinan J."/>
            <person name="Papanicolaou A."/>
            <person name="Barry K."/>
            <person name="LaButti K."/>
            <person name="Viragh M."/>
            <person name="Koriabine M."/>
            <person name="Yan M."/>
            <person name="Riley R."/>
            <person name="Champramary S."/>
            <person name="Plett K.L."/>
            <person name="Tsai I.J."/>
            <person name="Slot J."/>
            <person name="Sipos G."/>
            <person name="Plett J."/>
            <person name="Nagy L.G."/>
            <person name="Grigoriev I.V."/>
        </authorList>
    </citation>
    <scope>NUCLEOTIDE SEQUENCE</scope>
    <source>
        <strain evidence="2">FPL87.14</strain>
    </source>
</reference>
<evidence type="ECO:0000313" key="2">
    <source>
        <dbReference type="EMBL" id="KAK0445899.1"/>
    </source>
</evidence>
<name>A0AA39JR19_9AGAR</name>
<keyword evidence="1" id="KW-0732">Signal</keyword>
<dbReference type="EMBL" id="JAUEPT010000015">
    <property type="protein sequence ID" value="KAK0445899.1"/>
    <property type="molecule type" value="Genomic_DNA"/>
</dbReference>
<feature type="signal peptide" evidence="1">
    <location>
        <begin position="1"/>
        <end position="29"/>
    </location>
</feature>
<protein>
    <recommendedName>
        <fullName evidence="4">Secreted protein</fullName>
    </recommendedName>
</protein>
<evidence type="ECO:0000313" key="3">
    <source>
        <dbReference type="Proteomes" id="UP001175226"/>
    </source>
</evidence>
<sequence length="83" mass="9123">MSSNRERKAGDMLFARLVQLCIVLQRCSSGCCEVCCSLPEPCVFCIYLTGSLSVSPSDELPHGSVFTRTLRFSTMIIQVPCEA</sequence>
<evidence type="ECO:0000256" key="1">
    <source>
        <dbReference type="SAM" id="SignalP"/>
    </source>
</evidence>
<proteinExistence type="predicted"/>